<reference evidence="2 3" key="1">
    <citation type="submission" date="2024-08" db="EMBL/GenBank/DDBJ databases">
        <title>Genome mining of Saccharopolyspora cebuensis PGLac3 from Nigerian medicinal plant.</title>
        <authorList>
            <person name="Ezeobiora C.E."/>
            <person name="Igbokwe N.H."/>
            <person name="Amin D.H."/>
            <person name="Mendie U.E."/>
        </authorList>
    </citation>
    <scope>NUCLEOTIDE SEQUENCE [LARGE SCALE GENOMIC DNA]</scope>
    <source>
        <strain evidence="2 3">PGLac3</strain>
    </source>
</reference>
<organism evidence="2 3">
    <name type="scientific">Saccharopolyspora cebuensis</name>
    <dbReference type="NCBI Taxonomy" id="418759"/>
    <lineage>
        <taxon>Bacteria</taxon>
        <taxon>Bacillati</taxon>
        <taxon>Actinomycetota</taxon>
        <taxon>Actinomycetes</taxon>
        <taxon>Pseudonocardiales</taxon>
        <taxon>Pseudonocardiaceae</taxon>
        <taxon>Saccharopolyspora</taxon>
    </lineage>
</organism>
<dbReference type="Proteomes" id="UP001564626">
    <property type="component" value="Unassembled WGS sequence"/>
</dbReference>
<gene>
    <name evidence="2" type="ORF">AB8O55_20740</name>
</gene>
<feature type="compositionally biased region" description="Polar residues" evidence="1">
    <location>
        <begin position="122"/>
        <end position="142"/>
    </location>
</feature>
<accession>A0ABV4CR04</accession>
<dbReference type="RefSeq" id="WP_345361484.1">
    <property type="nucleotide sequence ID" value="NZ_BAABII010000005.1"/>
</dbReference>
<sequence>MSTPTVHEFLYRLVVDAQTRSAFTADPRGLLDAAGFDGLGDADVAQAASLSLDHVPIDVVDEYVAALQPGLDRLVGGQHVALTYPMPFVLNGADDTELSDMPTPELFSALGDVDSVLPSAGTEASSSEDTTGSNNPVGSGNDIQAEGLVGDISTGDVTGVAGDLNLGNVAGNGVTDVVGGVEDVVADTGVTGQVGDIVGGGDITGGLEGVGDVVPEVGDVTGALPTEVVGELAPQGDLTAPVTGAEGPVGAVGSTVGDLAGGLGL</sequence>
<name>A0ABV4CR04_9PSEU</name>
<protein>
    <submittedName>
        <fullName evidence="2">Uncharacterized protein</fullName>
    </submittedName>
</protein>
<evidence type="ECO:0000313" key="2">
    <source>
        <dbReference type="EMBL" id="MEY8041844.1"/>
    </source>
</evidence>
<proteinExistence type="predicted"/>
<evidence type="ECO:0000256" key="1">
    <source>
        <dbReference type="SAM" id="MobiDB-lite"/>
    </source>
</evidence>
<keyword evidence="3" id="KW-1185">Reference proteome</keyword>
<feature type="region of interest" description="Disordered" evidence="1">
    <location>
        <begin position="117"/>
        <end position="147"/>
    </location>
</feature>
<comment type="caution">
    <text evidence="2">The sequence shown here is derived from an EMBL/GenBank/DDBJ whole genome shotgun (WGS) entry which is preliminary data.</text>
</comment>
<dbReference type="EMBL" id="JBGEHV010000043">
    <property type="protein sequence ID" value="MEY8041844.1"/>
    <property type="molecule type" value="Genomic_DNA"/>
</dbReference>
<evidence type="ECO:0000313" key="3">
    <source>
        <dbReference type="Proteomes" id="UP001564626"/>
    </source>
</evidence>